<feature type="signal peptide" evidence="1">
    <location>
        <begin position="1"/>
        <end position="23"/>
    </location>
</feature>
<sequence>MKSTITLFFTLLILAITTTTIYADNATQCQNYKDALALQQSFDSIDPNAPCPVDNQVACLGSHGGVTLKCSENVWSQQPCNTGLICYALPLEFRKGTSIVCDTDADYQTRMAQAKAKC</sequence>
<protein>
    <recommendedName>
        <fullName evidence="4">Carbohydrate-binding module family 19 domain-containing protein</fullName>
    </recommendedName>
</protein>
<gene>
    <name evidence="2" type="ORF">Glove_182g28</name>
</gene>
<evidence type="ECO:0000313" key="3">
    <source>
        <dbReference type="Proteomes" id="UP000266861"/>
    </source>
</evidence>
<dbReference type="EMBL" id="PQFF01000172">
    <property type="protein sequence ID" value="RHZ77297.1"/>
    <property type="molecule type" value="Genomic_DNA"/>
</dbReference>
<keyword evidence="1" id="KW-0732">Signal</keyword>
<keyword evidence="3" id="KW-1185">Reference proteome</keyword>
<evidence type="ECO:0008006" key="4">
    <source>
        <dbReference type="Google" id="ProtNLM"/>
    </source>
</evidence>
<organism evidence="2 3">
    <name type="scientific">Diversispora epigaea</name>
    <dbReference type="NCBI Taxonomy" id="1348612"/>
    <lineage>
        <taxon>Eukaryota</taxon>
        <taxon>Fungi</taxon>
        <taxon>Fungi incertae sedis</taxon>
        <taxon>Mucoromycota</taxon>
        <taxon>Glomeromycotina</taxon>
        <taxon>Glomeromycetes</taxon>
        <taxon>Diversisporales</taxon>
        <taxon>Diversisporaceae</taxon>
        <taxon>Diversispora</taxon>
    </lineage>
</organism>
<name>A0A397IQP7_9GLOM</name>
<feature type="chain" id="PRO_5018066120" description="Carbohydrate-binding module family 19 domain-containing protein" evidence="1">
    <location>
        <begin position="24"/>
        <end position="118"/>
    </location>
</feature>
<accession>A0A397IQP7</accession>
<proteinExistence type="predicted"/>
<dbReference type="Proteomes" id="UP000266861">
    <property type="component" value="Unassembled WGS sequence"/>
</dbReference>
<evidence type="ECO:0000313" key="2">
    <source>
        <dbReference type="EMBL" id="RHZ77297.1"/>
    </source>
</evidence>
<dbReference type="AlphaFoldDB" id="A0A397IQP7"/>
<evidence type="ECO:0000256" key="1">
    <source>
        <dbReference type="SAM" id="SignalP"/>
    </source>
</evidence>
<reference evidence="2 3" key="1">
    <citation type="submission" date="2018-08" db="EMBL/GenBank/DDBJ databases">
        <title>Genome and evolution of the arbuscular mycorrhizal fungus Diversispora epigaea (formerly Glomus versiforme) and its bacterial endosymbionts.</title>
        <authorList>
            <person name="Sun X."/>
            <person name="Fei Z."/>
            <person name="Harrison M."/>
        </authorList>
    </citation>
    <scope>NUCLEOTIDE SEQUENCE [LARGE SCALE GENOMIC DNA]</scope>
    <source>
        <strain evidence="2 3">IT104</strain>
    </source>
</reference>
<dbReference type="OrthoDB" id="2362516at2759"/>
<comment type="caution">
    <text evidence="2">The sequence shown here is derived from an EMBL/GenBank/DDBJ whole genome shotgun (WGS) entry which is preliminary data.</text>
</comment>